<protein>
    <submittedName>
        <fullName evidence="2">MAG6450 family protein</fullName>
    </submittedName>
</protein>
<evidence type="ECO:0000313" key="3">
    <source>
        <dbReference type="Proteomes" id="UP001576774"/>
    </source>
</evidence>
<dbReference type="NCBIfam" id="NF046006">
    <property type="entry name" value="MAG6450_fam"/>
    <property type="match status" value="1"/>
</dbReference>
<reference evidence="2 3" key="1">
    <citation type="submission" date="2024-09" db="EMBL/GenBank/DDBJ databases">
        <title>Floridaenema gen nov. (Aerosakkonemataceae, Aerosakkonematales ord. nov., Cyanobacteria) from benthic tropical and subtropical fresh waters, with the description of four new species.</title>
        <authorList>
            <person name="Moretto J.A."/>
            <person name="Berthold D.E."/>
            <person name="Lefler F.W."/>
            <person name="Huang I.-S."/>
            <person name="Laughinghouse H. IV."/>
        </authorList>
    </citation>
    <scope>NUCLEOTIDE SEQUENCE [LARGE SCALE GENOMIC DNA]</scope>
    <source>
        <strain evidence="2 3">BLCC-F46</strain>
    </source>
</reference>
<sequence>MGKSKIKKPTGGSSSRRIPESALTHPTGSENADEQHPSFRFEHTDQNRWCLSQWNSSEIDDLIRALKKIKRYTWAQIKSQGSKQRGGSVGCGYKLITNHPKLPESISDDVKLSEMRVDERKRIFGFRVGSIYYIVWFDRDHSVCPG</sequence>
<keyword evidence="3" id="KW-1185">Reference proteome</keyword>
<feature type="region of interest" description="Disordered" evidence="1">
    <location>
        <begin position="1"/>
        <end position="39"/>
    </location>
</feature>
<dbReference type="Proteomes" id="UP001576774">
    <property type="component" value="Unassembled WGS sequence"/>
</dbReference>
<comment type="caution">
    <text evidence="2">The sequence shown here is derived from an EMBL/GenBank/DDBJ whole genome shotgun (WGS) entry which is preliminary data.</text>
</comment>
<name>A0ABV4X5N3_9CYAN</name>
<accession>A0ABV4X5N3</accession>
<dbReference type="RefSeq" id="WP_413270582.1">
    <property type="nucleotide sequence ID" value="NZ_JBHFNQ010000090.1"/>
</dbReference>
<proteinExistence type="predicted"/>
<gene>
    <name evidence="2" type="ORF">ACE1CC_11420</name>
</gene>
<dbReference type="EMBL" id="JBHFNQ010000090">
    <property type="protein sequence ID" value="MFB2877483.1"/>
    <property type="molecule type" value="Genomic_DNA"/>
</dbReference>
<organism evidence="2 3">
    <name type="scientific">Floridaenema aerugineum BLCC-F46</name>
    <dbReference type="NCBI Taxonomy" id="3153654"/>
    <lineage>
        <taxon>Bacteria</taxon>
        <taxon>Bacillati</taxon>
        <taxon>Cyanobacteriota</taxon>
        <taxon>Cyanophyceae</taxon>
        <taxon>Oscillatoriophycideae</taxon>
        <taxon>Aerosakkonematales</taxon>
        <taxon>Aerosakkonemataceae</taxon>
        <taxon>Floridanema</taxon>
        <taxon>Floridanema aerugineum</taxon>
    </lineage>
</organism>
<evidence type="ECO:0000313" key="2">
    <source>
        <dbReference type="EMBL" id="MFB2877483.1"/>
    </source>
</evidence>
<evidence type="ECO:0000256" key="1">
    <source>
        <dbReference type="SAM" id="MobiDB-lite"/>
    </source>
</evidence>